<feature type="domain" description="CUB" evidence="31">
    <location>
        <begin position="961"/>
        <end position="1075"/>
    </location>
</feature>
<keyword evidence="10" id="KW-0479">Metal-binding</keyword>
<evidence type="ECO:0000256" key="22">
    <source>
        <dbReference type="ARBA" id="ARBA00023228"/>
    </source>
</evidence>
<comment type="subunit">
    <text evidence="27">Interacts with AMN. Component of the cubam complex composed of one CUBN trimer and one AMN chain. The cubam complex can dimerize. Interacts with LRP2 in a dual-receptor complex in a calcium-dependent manner. Found in a complex with PID1/PCLI1, LRP1 and CUBNI. Interacts with LRP1 and PID1/PCLI1.</text>
</comment>
<evidence type="ECO:0000256" key="2">
    <source>
        <dbReference type="ARBA" id="ARBA00004202"/>
    </source>
</evidence>
<evidence type="ECO:0000256" key="5">
    <source>
        <dbReference type="ARBA" id="ARBA00022536"/>
    </source>
</evidence>
<feature type="signal peptide" evidence="30">
    <location>
        <begin position="1"/>
        <end position="16"/>
    </location>
</feature>
<dbReference type="SUPFAM" id="SSF57196">
    <property type="entry name" value="EGF/Laminin"/>
    <property type="match status" value="3"/>
</dbReference>
<dbReference type="FunFam" id="2.60.120.290:FF:000042">
    <property type="entry name" value="AGAP005526-PA"/>
    <property type="match status" value="1"/>
</dbReference>
<feature type="domain" description="CUB" evidence="31">
    <location>
        <begin position="728"/>
        <end position="838"/>
    </location>
</feature>
<feature type="domain" description="EGF-like" evidence="32">
    <location>
        <begin position="449"/>
        <end position="489"/>
    </location>
</feature>
<evidence type="ECO:0000256" key="16">
    <source>
        <dbReference type="ARBA" id="ARBA00023098"/>
    </source>
</evidence>
<feature type="disulfide bond" evidence="28">
    <location>
        <begin position="610"/>
        <end position="637"/>
    </location>
</feature>
<keyword evidence="7" id="KW-0597">Phosphoprotein</keyword>
<name>A0A1B6C4Q2_9HEMI</name>
<dbReference type="CDD" id="cd00041">
    <property type="entry name" value="CUB"/>
    <property type="match status" value="10"/>
</dbReference>
<feature type="domain" description="CUB" evidence="31">
    <location>
        <begin position="610"/>
        <end position="725"/>
    </location>
</feature>
<dbReference type="PANTHER" id="PTHR24251">
    <property type="entry name" value="OVOCHYMASE-RELATED"/>
    <property type="match status" value="1"/>
</dbReference>
<feature type="disulfide bond" evidence="29">
    <location>
        <begin position="436"/>
        <end position="445"/>
    </location>
</feature>
<evidence type="ECO:0000259" key="32">
    <source>
        <dbReference type="PROSITE" id="PS50026"/>
    </source>
</evidence>
<dbReference type="FunFam" id="2.10.25.10:FF:000260">
    <property type="entry name" value="Notch receptor 4"/>
    <property type="match status" value="1"/>
</dbReference>
<keyword evidence="5 29" id="KW-0245">EGF-like domain</keyword>
<accession>A0A1B6C4Q2</accession>
<comment type="function">
    <text evidence="26">Endocytic receptor which plays a role in lipoprotein, vitamin and iron metabolism by facilitating their uptake. Acts together with LRP2 to mediate endocytosis of high-density lipoproteins, GC, hemoglobin, ALB, TF and SCGB1A1. Acts together with AMN to mediate endocytosis of the CBLIF-cobalamin complex. Binds to ALB, MB, Kappa and lambda-light chains, TF, hemoglobin, GC, SCGB1A1, APOA1, high density lipoprotein, and the CBLIF-cobalamin complex. Ligand binding requires calcium. Serves as important transporter in several absorptive epithelia, including intestine, renal proximal tubules and embryonic yolk sac. May play an important role in the development of the peri-implantation embryo through internalization of APOA1 and cholesterol. Binds to LGALS3 at the maternal-fetal interface.</text>
</comment>
<evidence type="ECO:0000256" key="1">
    <source>
        <dbReference type="ARBA" id="ARBA00004177"/>
    </source>
</evidence>
<keyword evidence="22" id="KW-0458">Lysosome</keyword>
<dbReference type="FunFam" id="2.10.25.10:FF:000379">
    <property type="entry name" value="Cubilin"/>
    <property type="match status" value="1"/>
</dbReference>
<dbReference type="FunFam" id="2.60.120.290:FF:000013">
    <property type="entry name" value="Membrane frizzled-related protein"/>
    <property type="match status" value="3"/>
</dbReference>
<feature type="domain" description="EGF-like" evidence="32">
    <location>
        <begin position="409"/>
        <end position="446"/>
    </location>
</feature>
<evidence type="ECO:0000256" key="13">
    <source>
        <dbReference type="ARBA" id="ARBA00022753"/>
    </source>
</evidence>
<dbReference type="InterPro" id="IPR018097">
    <property type="entry name" value="EGF_Ca-bd_CS"/>
</dbReference>
<reference evidence="33" key="1">
    <citation type="submission" date="2015-12" db="EMBL/GenBank/DDBJ databases">
        <title>De novo transcriptome assembly of four potential Pierce s Disease insect vectors from Arizona vineyards.</title>
        <authorList>
            <person name="Tassone E.E."/>
        </authorList>
    </citation>
    <scope>NUCLEOTIDE SEQUENCE</scope>
</reference>
<keyword evidence="4" id="KW-1003">Cell membrane</keyword>
<evidence type="ECO:0000256" key="7">
    <source>
        <dbReference type="ARBA" id="ARBA00022553"/>
    </source>
</evidence>
<evidence type="ECO:0000256" key="9">
    <source>
        <dbReference type="ARBA" id="ARBA00022685"/>
    </source>
</evidence>
<comment type="caution">
    <text evidence="29">Lacks conserved residue(s) required for the propagation of feature annotation.</text>
</comment>
<evidence type="ECO:0000256" key="14">
    <source>
        <dbReference type="ARBA" id="ARBA00022837"/>
    </source>
</evidence>
<evidence type="ECO:0000256" key="26">
    <source>
        <dbReference type="ARBA" id="ARBA00049611"/>
    </source>
</evidence>
<dbReference type="FunFam" id="2.10.25.10:FF:000061">
    <property type="entry name" value="Delta-like protein"/>
    <property type="match status" value="1"/>
</dbReference>
<evidence type="ECO:0000256" key="21">
    <source>
        <dbReference type="ARBA" id="ARBA00023221"/>
    </source>
</evidence>
<keyword evidence="20" id="KW-0325">Glycoprotein</keyword>
<dbReference type="SUPFAM" id="SSF49854">
    <property type="entry name" value="Spermadhesin, CUB domain"/>
    <property type="match status" value="13"/>
</dbReference>
<sequence>MYTALLLLSVINYTASKWQGFKILDGHLEIMSYKDKNITLLTSGEGYVNLGYDNILEVTRKVQSASAIVDRSKKDVSEISQTLESLQEIVSEIESGILHLENTTGITLNPVSANRMILFIRVQARTIRAQIAAIKATMFKDECETNPCRNGGTCLDLYNKFYCLCPKNWEGPTCESDVNECAIFQGTDFGCQNDAICTNLQGSYKCECRDGWIGMHCKSLKRDCDLSGSEELCGHGHCFNNDGKIACLCHQGWSMDLSGQCTIDVNECASKQAVCSHDPYVECYNMPGSFHCGACPRGYSGNGYYCSDVNECEINNGGCSEFPKVQCINTPGSRVCGECPAFYTGDGINCIEETGGTCNFNNGGCHPNALCTPILGSGGKFVRCTCNFGYSGDGIGPNGCVEVDKSTLVKHGCAPGGCLNGGTCQALTPFDYECVCPPFYSGPHCDVRLRHPCDIKPCLNGGLCVEDVNSTQGQFKCLCQLGFTGSICETLSDDCFGSSNLPRGNLMFPFLHASTRPSVVCHWTISVDPEKLIQIRFNSLKLSVNTNCSSYIEIHDIRPFAKQVLIKICNSHDVAKVFLKPTTYALGIYAKLPNNEDSFRISWNSINASCTKYITINDSYLIESPGYPKNYSSNLDCYWHLEAMEGKQIEFVFYVVSIDESSKCDKDYLQVFEQSFGNSFQSLLTTCSKFKTISSVKSKTHQALLHFHSDHSGSSAGFKIGANVVAGCGKFLTHTAEEIVYPLTDGSSKGKGFCEWRIHLPIGEKVQISFDEFNLQDCQEECACQNLKIYDGSNIVGTYCGDDTPGEKLSETNTVSIVLYSQDSVDASKGFRMHYTANCGGTFKESSGEFTSPYYPNDYPDDRVCEYIIEQPEKKKIKLQVLDFDVENPSWARGTCRTDFLEIRDGIDEDANLIGSYCGGPGKIPSEIVSSFNHLYLKFSTDESQTFKGFKIAYSTIDVVCGGIFKDMQGTISSPLEDGAYPPNTVCTWIIIAPIGHIIDINFISFHLVWTYDCHSDSLEVFENSTATGEGRRLNKLCGWSTAPPITSTWNMVTLVLKTDDWLNRDGFKLNYTMINATHNCGSTFHSPSGEIRSPNYPKNYLPGVSCTWKIEAPSGQQIRLTFIDFQLEEYDFIECDKNDNLEIRDGSSENSPLIKRLCGETLPAPILSYTNKLFLKLNSDRYETFKGFHIKWDSSSTGCGGILTAPSGFITTPNFPRHYYKNSECIWKITVNHGSKIQLEFEKLVLQSHDMCKTDRLEIYDGINSAAKKLGHYCSSNHPPTLISSGNNVFIKFITDASEEYDGFQLNYRAICNTTLTGRHGIIESLNFPDFYPLDSNCFWYIIIPGGSNISIQFTHYEVNLFKNWCLDYVEILTNTNKSLKKLCGVMPNSVIIANTSVYIHFKSNTIVNHKGFRLEWFVKGCGGTLKNEDDGHFTSPGFPDPYPANVVCEWYINVPLKQAIQFSITVYHIQNSTNCIKDSLKIYGGQDDTAPLLSTLCNERITTRQVTVSGSHAFVRFTSDSSHQGKGFYISYYKTDSVCGGSIEGPSGQIISHNYPNNYEPNQYCEWNVFVQYNHVINLTFVDFDIVPSSSGGFNRVLVYDYDMSSEFTKTIFNETGRLEDLNSTSIISTTNNILIRHQSDSAMTAKGFRAVYHEACGYHSQLEYKSYFSIDYAPQDTVCVFYITTSSANSIIKLSVSSIILKPDTNISIYNGDSDDERLLLKVLNGTKAPPDILSSGPAMTIKLMNPYRQHVQFIASYSGLAEDCGGYISSEAGTIASPNFPNGYPENIECIWYIIPSLGNKVILTFSEFELDSQNDPFCNQDYVEVRDRGETGDLLGLYCKDNVPKYDTYGKGLWMKFRSDSNGTARGFVADYKLSHVATLNGRDGALQSPLYPSMYSGKGTFLWTITVPKGNQIKIGFF</sequence>
<dbReference type="Pfam" id="PF00008">
    <property type="entry name" value="EGF"/>
    <property type="match status" value="2"/>
</dbReference>
<dbReference type="PROSITE" id="PS00010">
    <property type="entry name" value="ASX_HYDROXYL"/>
    <property type="match status" value="2"/>
</dbReference>
<keyword evidence="19" id="KW-1207">Sterol metabolism</keyword>
<evidence type="ECO:0000256" key="11">
    <source>
        <dbReference type="ARBA" id="ARBA00022729"/>
    </source>
</evidence>
<evidence type="ECO:0000256" key="17">
    <source>
        <dbReference type="ARBA" id="ARBA00023136"/>
    </source>
</evidence>
<feature type="domain" description="CUB" evidence="31">
    <location>
        <begin position="1541"/>
        <end position="1658"/>
    </location>
</feature>
<dbReference type="InterPro" id="IPR000742">
    <property type="entry name" value="EGF"/>
</dbReference>
<dbReference type="InterPro" id="IPR024731">
    <property type="entry name" value="NELL2-like_EGF"/>
</dbReference>
<evidence type="ECO:0000256" key="19">
    <source>
        <dbReference type="ARBA" id="ARBA00023166"/>
    </source>
</evidence>
<dbReference type="SMART" id="SM00042">
    <property type="entry name" value="CUB"/>
    <property type="match status" value="12"/>
</dbReference>
<dbReference type="Pfam" id="PF12947">
    <property type="entry name" value="EGF_3"/>
    <property type="match status" value="1"/>
</dbReference>
<organism evidence="33">
    <name type="scientific">Clastoptera arizonana</name>
    <name type="common">Arizona spittle bug</name>
    <dbReference type="NCBI Taxonomy" id="38151"/>
    <lineage>
        <taxon>Eukaryota</taxon>
        <taxon>Metazoa</taxon>
        <taxon>Ecdysozoa</taxon>
        <taxon>Arthropoda</taxon>
        <taxon>Hexapoda</taxon>
        <taxon>Insecta</taxon>
        <taxon>Pterygota</taxon>
        <taxon>Neoptera</taxon>
        <taxon>Paraneoptera</taxon>
        <taxon>Hemiptera</taxon>
        <taxon>Auchenorrhyncha</taxon>
        <taxon>Cercopoidea</taxon>
        <taxon>Clastopteridae</taxon>
        <taxon>Clastoptera</taxon>
    </lineage>
</organism>
<dbReference type="InterPro" id="IPR009030">
    <property type="entry name" value="Growth_fac_rcpt_cys_sf"/>
</dbReference>
<dbReference type="SUPFAM" id="SSF57184">
    <property type="entry name" value="Growth factor receptor domain"/>
    <property type="match status" value="1"/>
</dbReference>
<evidence type="ECO:0000256" key="3">
    <source>
        <dbReference type="ARBA" id="ARBA00022448"/>
    </source>
</evidence>
<feature type="disulfide bond" evidence="28">
    <location>
        <begin position="1423"/>
        <end position="1450"/>
    </location>
</feature>
<dbReference type="InterPro" id="IPR035914">
    <property type="entry name" value="Sperma_CUB_dom_sf"/>
</dbReference>
<evidence type="ECO:0000256" key="23">
    <source>
        <dbReference type="ARBA" id="ARBA00023285"/>
    </source>
</evidence>
<keyword evidence="3" id="KW-0813">Transport</keyword>
<keyword evidence="8" id="KW-0846">Cobalamin</keyword>
<dbReference type="PROSITE" id="PS01186">
    <property type="entry name" value="EGF_2"/>
    <property type="match status" value="2"/>
</dbReference>
<dbReference type="PROSITE" id="PS50026">
    <property type="entry name" value="EGF_3"/>
    <property type="match status" value="4"/>
</dbReference>
<evidence type="ECO:0000256" key="30">
    <source>
        <dbReference type="SAM" id="SignalP"/>
    </source>
</evidence>
<dbReference type="InterPro" id="IPR001881">
    <property type="entry name" value="EGF-like_Ca-bd_dom"/>
</dbReference>
<dbReference type="GO" id="GO:0005509">
    <property type="term" value="F:calcium ion binding"/>
    <property type="evidence" value="ECO:0007669"/>
    <property type="project" value="InterPro"/>
</dbReference>
<keyword evidence="12" id="KW-0677">Repeat</keyword>
<gene>
    <name evidence="33" type="ORF">g.39364</name>
</gene>
<evidence type="ECO:0000256" key="8">
    <source>
        <dbReference type="ARBA" id="ARBA00022628"/>
    </source>
</evidence>
<evidence type="ECO:0000256" key="28">
    <source>
        <dbReference type="PROSITE-ProRule" id="PRU00059"/>
    </source>
</evidence>
<feature type="domain" description="CUB" evidence="31">
    <location>
        <begin position="1081"/>
        <end position="1196"/>
    </location>
</feature>
<keyword evidence="21" id="KW-0753">Steroid metabolism</keyword>
<evidence type="ECO:0000256" key="25">
    <source>
        <dbReference type="ARBA" id="ARBA00023878"/>
    </source>
</evidence>
<feature type="disulfide bond" evidence="29">
    <location>
        <begin position="208"/>
        <end position="217"/>
    </location>
</feature>
<dbReference type="FunFam" id="2.60.120.290:FF:000005">
    <property type="entry name" value="Procollagen C-endopeptidase enhancer 1"/>
    <property type="match status" value="2"/>
</dbReference>
<dbReference type="PROSITE" id="PS01187">
    <property type="entry name" value="EGF_CA"/>
    <property type="match status" value="1"/>
</dbReference>
<evidence type="ECO:0000256" key="12">
    <source>
        <dbReference type="ARBA" id="ARBA00022737"/>
    </source>
</evidence>
<protein>
    <recommendedName>
        <fullName evidence="25">Cubilin</fullName>
    </recommendedName>
</protein>
<feature type="domain" description="EGF-like" evidence="32">
    <location>
        <begin position="177"/>
        <end position="218"/>
    </location>
</feature>
<dbReference type="Gene3D" id="2.10.25.10">
    <property type="entry name" value="Laminin"/>
    <property type="match status" value="7"/>
</dbReference>
<dbReference type="GO" id="GO:0005765">
    <property type="term" value="C:lysosomal membrane"/>
    <property type="evidence" value="ECO:0007669"/>
    <property type="project" value="UniProtKB-SubCell"/>
</dbReference>
<comment type="subcellular location">
    <subcellularLocation>
        <location evidence="2">Cell membrane</location>
        <topology evidence="2">Peripheral membrane protein</topology>
    </subcellularLocation>
    <subcellularLocation>
        <location evidence="1">Endosome</location>
    </subcellularLocation>
    <subcellularLocation>
        <location evidence="24">Lysosome membrane</location>
        <topology evidence="24">Peripheral membrane protein</topology>
    </subcellularLocation>
</comment>
<evidence type="ECO:0000256" key="18">
    <source>
        <dbReference type="ARBA" id="ARBA00023157"/>
    </source>
</evidence>
<keyword evidence="17" id="KW-0472">Membrane</keyword>
<dbReference type="InterPro" id="IPR000859">
    <property type="entry name" value="CUB_dom"/>
</dbReference>
<feature type="domain" description="CUB" evidence="31">
    <location>
        <begin position="1313"/>
        <end position="1421"/>
    </location>
</feature>
<dbReference type="Pfam" id="PF00431">
    <property type="entry name" value="CUB"/>
    <property type="match status" value="11"/>
</dbReference>
<dbReference type="InterPro" id="IPR049883">
    <property type="entry name" value="NOTCH1_EGF-like"/>
</dbReference>
<feature type="domain" description="EGF-like" evidence="32">
    <location>
        <begin position="139"/>
        <end position="175"/>
    </location>
</feature>
<keyword evidence="6" id="KW-0153">Cholesterol metabolism</keyword>
<keyword evidence="13" id="KW-0967">Endosome</keyword>
<evidence type="ECO:0000256" key="4">
    <source>
        <dbReference type="ARBA" id="ARBA00022475"/>
    </source>
</evidence>
<keyword evidence="16" id="KW-0443">Lipid metabolism</keyword>
<feature type="domain" description="CUB" evidence="31">
    <location>
        <begin position="1200"/>
        <end position="1312"/>
    </location>
</feature>
<evidence type="ECO:0000256" key="20">
    <source>
        <dbReference type="ARBA" id="ARBA00023180"/>
    </source>
</evidence>
<dbReference type="Gene3D" id="2.60.120.290">
    <property type="entry name" value="Spermadhesin, CUB domain"/>
    <property type="match status" value="12"/>
</dbReference>
<evidence type="ECO:0000256" key="24">
    <source>
        <dbReference type="ARBA" id="ARBA00023765"/>
    </source>
</evidence>
<keyword evidence="9" id="KW-0165">Cleavage on pair of basic residues</keyword>
<proteinExistence type="predicted"/>
<dbReference type="SMART" id="SM00179">
    <property type="entry name" value="EGF_CA"/>
    <property type="match status" value="7"/>
</dbReference>
<evidence type="ECO:0000259" key="31">
    <source>
        <dbReference type="PROSITE" id="PS01180"/>
    </source>
</evidence>
<dbReference type="PROSITE" id="PS00022">
    <property type="entry name" value="EGF_1"/>
    <property type="match status" value="4"/>
</dbReference>
<dbReference type="PROSITE" id="PS01180">
    <property type="entry name" value="CUB"/>
    <property type="match status" value="10"/>
</dbReference>
<keyword evidence="18 29" id="KW-1015">Disulfide bond</keyword>
<feature type="domain" description="CUB" evidence="31">
    <location>
        <begin position="1423"/>
        <end position="1537"/>
    </location>
</feature>
<evidence type="ECO:0000256" key="10">
    <source>
        <dbReference type="ARBA" id="ARBA00022723"/>
    </source>
</evidence>
<dbReference type="CDD" id="cd00054">
    <property type="entry name" value="EGF_CA"/>
    <property type="match status" value="5"/>
</dbReference>
<dbReference type="GO" id="GO:0005886">
    <property type="term" value="C:plasma membrane"/>
    <property type="evidence" value="ECO:0007669"/>
    <property type="project" value="UniProtKB-SubCell"/>
</dbReference>
<dbReference type="FunFam" id="2.60.120.290:FF:000003">
    <property type="entry name" value="Neuropilin"/>
    <property type="match status" value="1"/>
</dbReference>
<feature type="disulfide bond" evidence="29">
    <location>
        <begin position="165"/>
        <end position="174"/>
    </location>
</feature>
<dbReference type="EMBL" id="GEDC01028934">
    <property type="protein sequence ID" value="JAS08364.1"/>
    <property type="molecule type" value="Transcribed_RNA"/>
</dbReference>
<evidence type="ECO:0000256" key="15">
    <source>
        <dbReference type="ARBA" id="ARBA00022927"/>
    </source>
</evidence>
<keyword evidence="23" id="KW-0170">Cobalt</keyword>
<dbReference type="InterPro" id="IPR000152">
    <property type="entry name" value="EGF-type_Asp/Asn_hydroxyl_site"/>
</dbReference>
<evidence type="ECO:0000256" key="6">
    <source>
        <dbReference type="ARBA" id="ARBA00022548"/>
    </source>
</evidence>
<dbReference type="GO" id="GO:0015031">
    <property type="term" value="P:protein transport"/>
    <property type="evidence" value="ECO:0007669"/>
    <property type="project" value="UniProtKB-KW"/>
</dbReference>
<dbReference type="GO" id="GO:0005768">
    <property type="term" value="C:endosome"/>
    <property type="evidence" value="ECO:0007669"/>
    <property type="project" value="UniProtKB-SubCell"/>
</dbReference>
<evidence type="ECO:0000256" key="29">
    <source>
        <dbReference type="PROSITE-ProRule" id="PRU00076"/>
    </source>
</evidence>
<dbReference type="GO" id="GO:0008203">
    <property type="term" value="P:cholesterol metabolic process"/>
    <property type="evidence" value="ECO:0007669"/>
    <property type="project" value="UniProtKB-KW"/>
</dbReference>
<evidence type="ECO:0000256" key="27">
    <source>
        <dbReference type="ARBA" id="ARBA00049703"/>
    </source>
</evidence>
<dbReference type="SMART" id="SM00181">
    <property type="entry name" value="EGF"/>
    <property type="match status" value="8"/>
</dbReference>
<keyword evidence="14" id="KW-0106">Calcium</keyword>
<feature type="domain" description="CUB" evidence="31">
    <location>
        <begin position="839"/>
        <end position="957"/>
    </location>
</feature>
<keyword evidence="11 30" id="KW-0732">Signal</keyword>
<keyword evidence="15" id="KW-0653">Protein transport</keyword>
<dbReference type="GO" id="GO:0031419">
    <property type="term" value="F:cobalamin binding"/>
    <property type="evidence" value="ECO:0007669"/>
    <property type="project" value="UniProtKB-KW"/>
</dbReference>
<feature type="domain" description="CUB" evidence="31">
    <location>
        <begin position="1768"/>
        <end position="1880"/>
    </location>
</feature>
<feature type="disulfide bond" evidence="29">
    <location>
        <begin position="479"/>
        <end position="488"/>
    </location>
</feature>
<dbReference type="Pfam" id="PF07645">
    <property type="entry name" value="EGF_CA"/>
    <property type="match status" value="2"/>
</dbReference>
<evidence type="ECO:0000313" key="33">
    <source>
        <dbReference type="EMBL" id="JAS08364.1"/>
    </source>
</evidence>
<feature type="chain" id="PRO_5008580101" description="Cubilin" evidence="30">
    <location>
        <begin position="17"/>
        <end position="1924"/>
    </location>
</feature>